<dbReference type="InterPro" id="IPR011013">
    <property type="entry name" value="Gal_mutarotase_sf_dom"/>
</dbReference>
<dbReference type="InterPro" id="IPR000322">
    <property type="entry name" value="Glyco_hydro_31_TIM"/>
</dbReference>
<dbReference type="Pfam" id="PF21365">
    <property type="entry name" value="Glyco_hydro_31_3rd"/>
    <property type="match status" value="1"/>
</dbReference>
<feature type="region of interest" description="Disordered" evidence="3">
    <location>
        <begin position="36"/>
        <end position="55"/>
    </location>
</feature>
<dbReference type="InterPro" id="IPR017853">
    <property type="entry name" value="GH"/>
</dbReference>
<dbReference type="InterPro" id="IPR013780">
    <property type="entry name" value="Glyco_hydro_b"/>
</dbReference>
<dbReference type="SUPFAM" id="SSF74650">
    <property type="entry name" value="Galactose mutarotase-like"/>
    <property type="match status" value="1"/>
</dbReference>
<dbReference type="Gene3D" id="3.20.20.80">
    <property type="entry name" value="Glycosidases"/>
    <property type="match status" value="1"/>
</dbReference>
<dbReference type="GO" id="GO:0005975">
    <property type="term" value="P:carbohydrate metabolic process"/>
    <property type="evidence" value="ECO:0007669"/>
    <property type="project" value="InterPro"/>
</dbReference>
<dbReference type="AlphaFoldDB" id="A0AAJ0B8X8"/>
<keyword evidence="7" id="KW-1185">Reference proteome</keyword>
<dbReference type="CDD" id="cd14752">
    <property type="entry name" value="GH31_N"/>
    <property type="match status" value="1"/>
</dbReference>
<dbReference type="Pfam" id="PF01055">
    <property type="entry name" value="Glyco_hydro_31_2nd"/>
    <property type="match status" value="1"/>
</dbReference>
<dbReference type="CDD" id="cd06591">
    <property type="entry name" value="GH31_xylosidase_XylS"/>
    <property type="match status" value="1"/>
</dbReference>
<evidence type="ECO:0000259" key="4">
    <source>
        <dbReference type="Pfam" id="PF01055"/>
    </source>
</evidence>
<dbReference type="SUPFAM" id="SSF51011">
    <property type="entry name" value="Glycosyl hydrolase domain"/>
    <property type="match status" value="1"/>
</dbReference>
<dbReference type="InterPro" id="IPR051816">
    <property type="entry name" value="Glycosyl_Hydrolase_31"/>
</dbReference>
<feature type="domain" description="Glycosyl hydrolase family 31 C-terminal" evidence="5">
    <location>
        <begin position="583"/>
        <end position="670"/>
    </location>
</feature>
<dbReference type="SUPFAM" id="SSF51445">
    <property type="entry name" value="(Trans)glycosidases"/>
    <property type="match status" value="1"/>
</dbReference>
<evidence type="ECO:0000256" key="1">
    <source>
        <dbReference type="ARBA" id="ARBA00007806"/>
    </source>
</evidence>
<evidence type="ECO:0000256" key="3">
    <source>
        <dbReference type="SAM" id="MobiDB-lite"/>
    </source>
</evidence>
<reference evidence="6" key="1">
    <citation type="submission" date="2023-06" db="EMBL/GenBank/DDBJ databases">
        <title>Genome-scale phylogeny and comparative genomics of the fungal order Sordariales.</title>
        <authorList>
            <consortium name="Lawrence Berkeley National Laboratory"/>
            <person name="Hensen N."/>
            <person name="Bonometti L."/>
            <person name="Westerberg I."/>
            <person name="Brannstrom I.O."/>
            <person name="Guillou S."/>
            <person name="Cros-Aarteil S."/>
            <person name="Calhoun S."/>
            <person name="Haridas S."/>
            <person name="Kuo A."/>
            <person name="Mondo S."/>
            <person name="Pangilinan J."/>
            <person name="Riley R."/>
            <person name="Labutti K."/>
            <person name="Andreopoulos B."/>
            <person name="Lipzen A."/>
            <person name="Chen C."/>
            <person name="Yanf M."/>
            <person name="Daum C."/>
            <person name="Ng V."/>
            <person name="Clum A."/>
            <person name="Steindorff A."/>
            <person name="Ohm R."/>
            <person name="Martin F."/>
            <person name="Silar P."/>
            <person name="Natvig D."/>
            <person name="Lalanne C."/>
            <person name="Gautier V."/>
            <person name="Ament-Velasquez S.L."/>
            <person name="Kruys A."/>
            <person name="Hutchinson M.I."/>
            <person name="Powell A.J."/>
            <person name="Barry K."/>
            <person name="Miller A.N."/>
            <person name="Grigoriev I.V."/>
            <person name="Debuchy R."/>
            <person name="Gladieux P."/>
            <person name="Thoren M.H."/>
            <person name="Johannesson H."/>
        </authorList>
    </citation>
    <scope>NUCLEOTIDE SEQUENCE</scope>
    <source>
        <strain evidence="6">PSN4</strain>
    </source>
</reference>
<evidence type="ECO:0000313" key="7">
    <source>
        <dbReference type="Proteomes" id="UP001239445"/>
    </source>
</evidence>
<comment type="similarity">
    <text evidence="1 2">Belongs to the glycosyl hydrolase 31 family.</text>
</comment>
<dbReference type="PANTHER" id="PTHR43863">
    <property type="entry name" value="HYDROLASE, PUTATIVE (AFU_ORTHOLOGUE AFUA_1G03140)-RELATED"/>
    <property type="match status" value="1"/>
</dbReference>
<sequence>MANTMFSQKGSSLVYTFDSETLTITPWGPSGLRVRATHESSLSDTPNALTEPIPPASPTITITSTGATIHHDNLVAEITSLGKVTVKNSSTSTVLLEEFHRTRQDVSSPAASALRLHAREFIPRPGCDAYRLTARFESLDPDEKLYGMGQYQQPQLNLKGSDLELAQRNSQASVPFVVSSRGYGFLWNQPAVGRVVFGKNRTTWEAYSTRALDYWVAVAAGGGVREVVRAYGAMTGRAPLMPSYGLGFWQCKLRYQTQDELLAVAREHVARGVKPDVLVVDYFHWPLEGEWKFDKTFWPDPQAMIDELRSLGIELMVSVWPTVDQRSENYRRMLAGGMLVRQDRGLRISMGPRMCIHFDATNPAARSFVWDAAKRNYYDMGIRVFWLDEAEPEYTAYDFDVYRYHLGPDLMVGNIYPLEYARGFYEGMKAAGQGRVVNLVRCAWAGSQKYGVLLWSGDIASSWASFRNQLSAGLNVGMAGIPWWTTDIGGFHGGDPKDPAFRELFVRWFQWGAFCPVMRNHGDRLPQQPRLGNSGGSHCLSGAPNEIWSYGDEVYEICKIYLALRGKMKEYVESLMIEAHEQGDPVMRTLFYEFPDDPTAWEVEDQYLFGHRYLVAPIFRPGQRERSLWLPKGAAWRQISASGEVVGDMWEGGQRITVDCPLGYMPVFERL</sequence>
<keyword evidence="2 6" id="KW-0378">Hydrolase</keyword>
<organism evidence="6 7">
    <name type="scientific">Echria macrotheca</name>
    <dbReference type="NCBI Taxonomy" id="438768"/>
    <lineage>
        <taxon>Eukaryota</taxon>
        <taxon>Fungi</taxon>
        <taxon>Dikarya</taxon>
        <taxon>Ascomycota</taxon>
        <taxon>Pezizomycotina</taxon>
        <taxon>Sordariomycetes</taxon>
        <taxon>Sordariomycetidae</taxon>
        <taxon>Sordariales</taxon>
        <taxon>Schizotheciaceae</taxon>
        <taxon>Echria</taxon>
    </lineage>
</organism>
<evidence type="ECO:0000313" key="6">
    <source>
        <dbReference type="EMBL" id="KAK1752347.1"/>
    </source>
</evidence>
<feature type="compositionally biased region" description="Polar residues" evidence="3">
    <location>
        <begin position="39"/>
        <end position="48"/>
    </location>
</feature>
<name>A0AAJ0B8X8_9PEZI</name>
<evidence type="ECO:0000259" key="5">
    <source>
        <dbReference type="Pfam" id="PF21365"/>
    </source>
</evidence>
<dbReference type="EMBL" id="MU839840">
    <property type="protein sequence ID" value="KAK1752347.1"/>
    <property type="molecule type" value="Genomic_DNA"/>
</dbReference>
<dbReference type="InterPro" id="IPR048395">
    <property type="entry name" value="Glyco_hydro_31_C"/>
</dbReference>
<dbReference type="Gene3D" id="2.60.40.1180">
    <property type="entry name" value="Golgi alpha-mannosidase II"/>
    <property type="match status" value="1"/>
</dbReference>
<dbReference type="GO" id="GO:0004553">
    <property type="term" value="F:hydrolase activity, hydrolyzing O-glycosyl compounds"/>
    <property type="evidence" value="ECO:0007669"/>
    <property type="project" value="InterPro"/>
</dbReference>
<dbReference type="Proteomes" id="UP001239445">
    <property type="component" value="Unassembled WGS sequence"/>
</dbReference>
<gene>
    <name evidence="6" type="ORF">QBC47DRAFT_433448</name>
</gene>
<dbReference type="GO" id="GO:0030246">
    <property type="term" value="F:carbohydrate binding"/>
    <property type="evidence" value="ECO:0007669"/>
    <property type="project" value="InterPro"/>
</dbReference>
<dbReference type="Gene3D" id="2.60.40.1760">
    <property type="entry name" value="glycosyl hydrolase (family 31)"/>
    <property type="match status" value="1"/>
</dbReference>
<keyword evidence="2" id="KW-0326">Glycosidase</keyword>
<dbReference type="PANTHER" id="PTHR43863:SF2">
    <property type="entry name" value="MALTASE-GLUCOAMYLASE"/>
    <property type="match status" value="1"/>
</dbReference>
<proteinExistence type="inferred from homology"/>
<protein>
    <submittedName>
        <fullName evidence="6">Glycosyl hydrolases family 31-domain-containing protein</fullName>
    </submittedName>
</protein>
<evidence type="ECO:0000256" key="2">
    <source>
        <dbReference type="RuleBase" id="RU361185"/>
    </source>
</evidence>
<accession>A0AAJ0B8X8</accession>
<comment type="caution">
    <text evidence="6">The sequence shown here is derived from an EMBL/GenBank/DDBJ whole genome shotgun (WGS) entry which is preliminary data.</text>
</comment>
<feature type="domain" description="Glycoside hydrolase family 31 TIM barrel" evidence="4">
    <location>
        <begin position="239"/>
        <end position="572"/>
    </location>
</feature>